<evidence type="ECO:0000256" key="3">
    <source>
        <dbReference type="ARBA" id="ARBA00022857"/>
    </source>
</evidence>
<comment type="subcellular location">
    <subcellularLocation>
        <location evidence="6">Cytoplasm</location>
    </subcellularLocation>
</comment>
<organism evidence="7 8">
    <name type="scientific">Mogibacterium pumilum</name>
    <dbReference type="NCBI Taxonomy" id="86332"/>
    <lineage>
        <taxon>Bacteria</taxon>
        <taxon>Bacillati</taxon>
        <taxon>Bacillota</taxon>
        <taxon>Clostridia</taxon>
        <taxon>Peptostreptococcales</taxon>
        <taxon>Anaerovoracaceae</taxon>
        <taxon>Mogibacterium</taxon>
    </lineage>
</organism>
<sequence length="268" mass="29635">MKPTKVFIYSNDTGLSKATASELVSVLNARGFEVAGTYDETVDLIACIGGDGTFLNCVHECRLPQTPIIGINTGHLGFFQELIPSELEMFVNIYNDENYTVEKIHPIRALITDRDGIHEITGINEILVMGMYTKLAHLSIIMDDTPIQEFIGDGILVSTPVGSTAYNYSLGGSLVAPELDALQLTPMAPMNTSAYRCFRSSILYPASKKVRLVTRKSTVGDKLLLAHDGLTREFSNVSKIDVMQADDEIHLLRLPGYDYWNKLTNKLL</sequence>
<dbReference type="Proteomes" id="UP000214689">
    <property type="component" value="Chromosome"/>
</dbReference>
<dbReference type="InterPro" id="IPR017438">
    <property type="entry name" value="ATP-NAD_kinase_N"/>
</dbReference>
<evidence type="ECO:0000313" key="7">
    <source>
        <dbReference type="EMBL" id="ASS38054.1"/>
    </source>
</evidence>
<comment type="cofactor">
    <cofactor evidence="6">
        <name>a divalent metal cation</name>
        <dbReference type="ChEBI" id="CHEBI:60240"/>
    </cofactor>
</comment>
<dbReference type="InterPro" id="IPR002504">
    <property type="entry name" value="NADK"/>
</dbReference>
<dbReference type="RefSeq" id="WP_094234289.1">
    <property type="nucleotide sequence ID" value="NZ_CP016199.1"/>
</dbReference>
<keyword evidence="6" id="KW-0963">Cytoplasm</keyword>
<dbReference type="GO" id="GO:0005524">
    <property type="term" value="F:ATP binding"/>
    <property type="evidence" value="ECO:0007669"/>
    <property type="project" value="UniProtKB-KW"/>
</dbReference>
<protein>
    <recommendedName>
        <fullName evidence="6">NAD kinase</fullName>
        <ecNumber evidence="6">2.7.1.23</ecNumber>
    </recommendedName>
    <alternativeName>
        <fullName evidence="6">ATP-dependent NAD kinase</fullName>
    </alternativeName>
</protein>
<evidence type="ECO:0000256" key="6">
    <source>
        <dbReference type="HAMAP-Rule" id="MF_00361"/>
    </source>
</evidence>
<evidence type="ECO:0000256" key="5">
    <source>
        <dbReference type="ARBA" id="ARBA00047925"/>
    </source>
</evidence>
<comment type="function">
    <text evidence="6">Involved in the regulation of the intracellular balance of NAD and NADP, and is a key enzyme in the biosynthesis of NADP. Catalyzes specifically the phosphorylation on 2'-hydroxyl of the adenosine moiety of NAD to yield NADP.</text>
</comment>
<dbReference type="PANTHER" id="PTHR20275:SF0">
    <property type="entry name" value="NAD KINASE"/>
    <property type="match status" value="1"/>
</dbReference>
<keyword evidence="6" id="KW-0547">Nucleotide-binding</keyword>
<comment type="similarity">
    <text evidence="6">Belongs to the NAD kinase family.</text>
</comment>
<dbReference type="GO" id="GO:0046872">
    <property type="term" value="F:metal ion binding"/>
    <property type="evidence" value="ECO:0007669"/>
    <property type="project" value="UniProtKB-UniRule"/>
</dbReference>
<dbReference type="SUPFAM" id="SSF111331">
    <property type="entry name" value="NAD kinase/diacylglycerol kinase-like"/>
    <property type="match status" value="1"/>
</dbReference>
<feature type="binding site" evidence="6">
    <location>
        <position position="134"/>
    </location>
    <ligand>
        <name>NAD(+)</name>
        <dbReference type="ChEBI" id="CHEBI:57540"/>
    </ligand>
</feature>
<feature type="binding site" evidence="6">
    <location>
        <begin position="51"/>
        <end position="52"/>
    </location>
    <ligand>
        <name>NAD(+)</name>
        <dbReference type="ChEBI" id="CHEBI:57540"/>
    </ligand>
</feature>
<gene>
    <name evidence="6" type="primary">nadK</name>
    <name evidence="7" type="ORF">AXF17_06205</name>
</gene>
<proteinExistence type="inferred from homology"/>
<dbReference type="InterPro" id="IPR017437">
    <property type="entry name" value="ATP-NAD_kinase_PpnK-typ_C"/>
</dbReference>
<dbReference type="HAMAP" id="MF_00361">
    <property type="entry name" value="NAD_kinase"/>
    <property type="match status" value="1"/>
</dbReference>
<dbReference type="GO" id="GO:0005737">
    <property type="term" value="C:cytoplasm"/>
    <property type="evidence" value="ECO:0007669"/>
    <property type="project" value="UniProtKB-SubCell"/>
</dbReference>
<feature type="binding site" evidence="6">
    <location>
        <position position="153"/>
    </location>
    <ligand>
        <name>NAD(+)</name>
        <dbReference type="ChEBI" id="CHEBI:57540"/>
    </ligand>
</feature>
<comment type="catalytic activity">
    <reaction evidence="5 6">
        <text>NAD(+) + ATP = ADP + NADP(+) + H(+)</text>
        <dbReference type="Rhea" id="RHEA:18629"/>
        <dbReference type="ChEBI" id="CHEBI:15378"/>
        <dbReference type="ChEBI" id="CHEBI:30616"/>
        <dbReference type="ChEBI" id="CHEBI:57540"/>
        <dbReference type="ChEBI" id="CHEBI:58349"/>
        <dbReference type="ChEBI" id="CHEBI:456216"/>
        <dbReference type="EC" id="2.7.1.23"/>
    </reaction>
</comment>
<keyword evidence="3 6" id="KW-0521">NADP</keyword>
<dbReference type="Pfam" id="PF01513">
    <property type="entry name" value="NAD_kinase"/>
    <property type="match status" value="1"/>
</dbReference>
<keyword evidence="4 6" id="KW-0520">NAD</keyword>
<dbReference type="EC" id="2.7.1.23" evidence="6"/>
<dbReference type="Pfam" id="PF20143">
    <property type="entry name" value="NAD_kinase_C"/>
    <property type="match status" value="1"/>
</dbReference>
<keyword evidence="6" id="KW-0067">ATP-binding</keyword>
<accession>A0A223ASX9</accession>
<evidence type="ECO:0000256" key="1">
    <source>
        <dbReference type="ARBA" id="ARBA00022679"/>
    </source>
</evidence>
<evidence type="ECO:0000256" key="2">
    <source>
        <dbReference type="ARBA" id="ARBA00022777"/>
    </source>
</evidence>
<evidence type="ECO:0000256" key="4">
    <source>
        <dbReference type="ARBA" id="ARBA00023027"/>
    </source>
</evidence>
<feature type="binding site" evidence="6">
    <location>
        <begin position="124"/>
        <end position="125"/>
    </location>
    <ligand>
        <name>NAD(+)</name>
        <dbReference type="ChEBI" id="CHEBI:57540"/>
    </ligand>
</feature>
<dbReference type="EMBL" id="CP016199">
    <property type="protein sequence ID" value="ASS38054.1"/>
    <property type="molecule type" value="Genomic_DNA"/>
</dbReference>
<keyword evidence="8" id="KW-1185">Reference proteome</keyword>
<dbReference type="AlphaFoldDB" id="A0A223ASX9"/>
<dbReference type="InterPro" id="IPR016064">
    <property type="entry name" value="NAD/diacylglycerol_kinase_sf"/>
</dbReference>
<reference evidence="8" key="1">
    <citation type="submission" date="2016-05" db="EMBL/GenBank/DDBJ databases">
        <authorList>
            <person name="Holder M.E."/>
            <person name="Ajami N.J."/>
            <person name="Petrosino J.F."/>
        </authorList>
    </citation>
    <scope>NUCLEOTIDE SEQUENCE [LARGE SCALE GENOMIC DNA]</scope>
    <source>
        <strain evidence="8">ATCC 700696</strain>
    </source>
</reference>
<dbReference type="GO" id="GO:0051287">
    <property type="term" value="F:NAD binding"/>
    <property type="evidence" value="ECO:0007669"/>
    <property type="project" value="UniProtKB-ARBA"/>
</dbReference>
<keyword evidence="2 6" id="KW-0418">Kinase</keyword>
<dbReference type="GO" id="GO:0006741">
    <property type="term" value="P:NADP+ biosynthetic process"/>
    <property type="evidence" value="ECO:0007669"/>
    <property type="project" value="UniProtKB-UniRule"/>
</dbReference>
<feature type="binding site" evidence="6">
    <location>
        <begin position="164"/>
        <end position="169"/>
    </location>
    <ligand>
        <name>NAD(+)</name>
        <dbReference type="ChEBI" id="CHEBI:57540"/>
    </ligand>
</feature>
<comment type="caution">
    <text evidence="6">Lacks conserved residue(s) required for the propagation of feature annotation.</text>
</comment>
<dbReference type="Gene3D" id="2.60.200.30">
    <property type="entry name" value="Probable inorganic polyphosphate/atp-NAD kinase, domain 2"/>
    <property type="match status" value="1"/>
</dbReference>
<dbReference type="Gene3D" id="3.40.50.10330">
    <property type="entry name" value="Probable inorganic polyphosphate/atp-NAD kinase, domain 1"/>
    <property type="match status" value="1"/>
</dbReference>
<feature type="binding site" evidence="6">
    <location>
        <position position="161"/>
    </location>
    <ligand>
        <name>NAD(+)</name>
        <dbReference type="ChEBI" id="CHEBI:57540"/>
    </ligand>
</feature>
<feature type="binding site" evidence="6">
    <location>
        <position position="188"/>
    </location>
    <ligand>
        <name>NAD(+)</name>
        <dbReference type="ChEBI" id="CHEBI:57540"/>
    </ligand>
</feature>
<dbReference type="OrthoDB" id="9774737at2"/>
<dbReference type="GO" id="GO:0003951">
    <property type="term" value="F:NAD+ kinase activity"/>
    <property type="evidence" value="ECO:0007669"/>
    <property type="project" value="UniProtKB-UniRule"/>
</dbReference>
<feature type="active site" description="Proton acceptor" evidence="6">
    <location>
        <position position="51"/>
    </location>
</feature>
<evidence type="ECO:0000313" key="8">
    <source>
        <dbReference type="Proteomes" id="UP000214689"/>
    </source>
</evidence>
<name>A0A223ASX9_9FIRM</name>
<dbReference type="GO" id="GO:0019674">
    <property type="term" value="P:NAD+ metabolic process"/>
    <property type="evidence" value="ECO:0007669"/>
    <property type="project" value="InterPro"/>
</dbReference>
<keyword evidence="1 6" id="KW-0808">Transferase</keyword>
<dbReference type="PANTHER" id="PTHR20275">
    <property type="entry name" value="NAD KINASE"/>
    <property type="match status" value="1"/>
</dbReference>